<dbReference type="AlphaFoldDB" id="A0A0J6WRU5"/>
<dbReference type="Gene3D" id="2.60.120.10">
    <property type="entry name" value="Jelly Rolls"/>
    <property type="match status" value="1"/>
</dbReference>
<dbReference type="Pfam" id="PF12973">
    <property type="entry name" value="Cupin_7"/>
    <property type="match status" value="1"/>
</dbReference>
<dbReference type="RefSeq" id="WP_048416759.1">
    <property type="nucleotide sequence ID" value="NZ_JYNX01000015.1"/>
</dbReference>
<evidence type="ECO:0000259" key="1">
    <source>
        <dbReference type="Pfam" id="PF12973"/>
    </source>
</evidence>
<organism evidence="2 3">
    <name type="scientific">Mycolicibacterium chubuense</name>
    <name type="common">Mycobacterium chubuense</name>
    <dbReference type="NCBI Taxonomy" id="1800"/>
    <lineage>
        <taxon>Bacteria</taxon>
        <taxon>Bacillati</taxon>
        <taxon>Actinomycetota</taxon>
        <taxon>Actinomycetes</taxon>
        <taxon>Mycobacteriales</taxon>
        <taxon>Mycobacteriaceae</taxon>
        <taxon>Mycolicibacterium</taxon>
    </lineage>
</organism>
<dbReference type="InterPro" id="IPR011051">
    <property type="entry name" value="RmlC_Cupin_sf"/>
</dbReference>
<keyword evidence="3" id="KW-1185">Reference proteome</keyword>
<protein>
    <recommendedName>
        <fullName evidence="1">ChrR-like cupin domain-containing protein</fullName>
    </recommendedName>
</protein>
<proteinExistence type="predicted"/>
<dbReference type="OrthoDB" id="564955at2"/>
<evidence type="ECO:0000313" key="2">
    <source>
        <dbReference type="EMBL" id="KMO84472.1"/>
    </source>
</evidence>
<dbReference type="SUPFAM" id="SSF51182">
    <property type="entry name" value="RmlC-like cupins"/>
    <property type="match status" value="1"/>
</dbReference>
<reference evidence="2 3" key="1">
    <citation type="journal article" date="2015" name="Genome Biol. Evol.">
        <title>Characterization of Three Mycobacterium spp. with Potential Use in Bioremediation by Genome Sequencing and Comparative Genomics.</title>
        <authorList>
            <person name="Das S."/>
            <person name="Pettersson B.M."/>
            <person name="Behra P.R."/>
            <person name="Ramesh M."/>
            <person name="Dasgupta S."/>
            <person name="Bhattacharya A."/>
            <person name="Kirsebom L.A."/>
        </authorList>
    </citation>
    <scope>NUCLEOTIDE SEQUENCE [LARGE SCALE GENOMIC DNA]</scope>
    <source>
        <strain evidence="2 3">DSM 44219</strain>
    </source>
</reference>
<dbReference type="InterPro" id="IPR014710">
    <property type="entry name" value="RmlC-like_jellyroll"/>
</dbReference>
<name>A0A0J6WRU5_MYCCU</name>
<dbReference type="CDD" id="cd20302">
    <property type="entry name" value="cupin_DAD"/>
    <property type="match status" value="1"/>
</dbReference>
<evidence type="ECO:0000313" key="3">
    <source>
        <dbReference type="Proteomes" id="UP000036176"/>
    </source>
</evidence>
<feature type="domain" description="ChrR-like cupin" evidence="1">
    <location>
        <begin position="16"/>
        <end position="113"/>
    </location>
</feature>
<comment type="caution">
    <text evidence="2">The sequence shown here is derived from an EMBL/GenBank/DDBJ whole genome shotgun (WGS) entry which is preliminary data.</text>
</comment>
<sequence length="155" mass="17671">MQTAQELDVNFMGGADNPWIPFTPLSDQVFLKYWKVDPVRGEIVVSMRFEDGLVLPAHYHTGMVIGHTVKGAWRYQENNWVSRAGDTVYEVAGSSHTPESLDDTEVFFVLVGELLFLDEDKKILWAENHKTSIERYTTFCEANGIEPRDLSSWDA</sequence>
<dbReference type="InterPro" id="IPR025979">
    <property type="entry name" value="ChrR-like_cupin_dom"/>
</dbReference>
<accession>A0A0J6WRU5</accession>
<dbReference type="PATRIC" id="fig|1800.3.peg.629"/>
<dbReference type="Proteomes" id="UP000036176">
    <property type="component" value="Unassembled WGS sequence"/>
</dbReference>
<gene>
    <name evidence="2" type="ORF">MCHUDSM44219_00626</name>
</gene>
<dbReference type="EMBL" id="JYNX01000015">
    <property type="protein sequence ID" value="KMO84472.1"/>
    <property type="molecule type" value="Genomic_DNA"/>
</dbReference>